<dbReference type="GO" id="GO:0032299">
    <property type="term" value="C:ribonuclease H2 complex"/>
    <property type="evidence" value="ECO:0007669"/>
    <property type="project" value="TreeGrafter"/>
</dbReference>
<dbReference type="Proteomes" id="UP001144204">
    <property type="component" value="Unassembled WGS sequence"/>
</dbReference>
<dbReference type="GO" id="GO:0005737">
    <property type="term" value="C:cytoplasm"/>
    <property type="evidence" value="ECO:0007669"/>
    <property type="project" value="UniProtKB-SubCell"/>
</dbReference>
<dbReference type="GO" id="GO:0043137">
    <property type="term" value="P:DNA replication, removal of RNA primer"/>
    <property type="evidence" value="ECO:0007669"/>
    <property type="project" value="TreeGrafter"/>
</dbReference>
<feature type="binding site" evidence="14 15">
    <location>
        <position position="167"/>
    </location>
    <ligand>
        <name>a divalent metal cation</name>
        <dbReference type="ChEBI" id="CHEBI:60240"/>
    </ligand>
</feature>
<dbReference type="GO" id="GO:0003723">
    <property type="term" value="F:RNA binding"/>
    <property type="evidence" value="ECO:0007669"/>
    <property type="project" value="UniProtKB-UniRule"/>
</dbReference>
<dbReference type="NCBIfam" id="NF000594">
    <property type="entry name" value="PRK00015.1-1"/>
    <property type="match status" value="1"/>
</dbReference>
<evidence type="ECO:0000256" key="16">
    <source>
        <dbReference type="RuleBase" id="RU003515"/>
    </source>
</evidence>
<accession>A0A9W6B1M9</accession>
<feature type="domain" description="RNase H type-2" evidence="17">
    <location>
        <begin position="69"/>
        <end position="253"/>
    </location>
</feature>
<dbReference type="Pfam" id="PF01351">
    <property type="entry name" value="RNase_HII"/>
    <property type="match status" value="1"/>
</dbReference>
<evidence type="ECO:0000256" key="10">
    <source>
        <dbReference type="ARBA" id="ARBA00022723"/>
    </source>
</evidence>
<dbReference type="RefSeq" id="WP_286136337.1">
    <property type="nucleotide sequence ID" value="NZ_BRPL01000002.1"/>
</dbReference>
<evidence type="ECO:0000256" key="11">
    <source>
        <dbReference type="ARBA" id="ARBA00022759"/>
    </source>
</evidence>
<keyword evidence="9 14" id="KW-0540">Nuclease</keyword>
<comment type="similarity">
    <text evidence="5 14 16">Belongs to the RNase HII family.</text>
</comment>
<dbReference type="InterPro" id="IPR001352">
    <property type="entry name" value="RNase_HII/HIII"/>
</dbReference>
<evidence type="ECO:0000256" key="13">
    <source>
        <dbReference type="ARBA" id="ARBA00023211"/>
    </source>
</evidence>
<evidence type="ECO:0000256" key="1">
    <source>
        <dbReference type="ARBA" id="ARBA00000077"/>
    </source>
</evidence>
<evidence type="ECO:0000313" key="19">
    <source>
        <dbReference type="Proteomes" id="UP001144204"/>
    </source>
</evidence>
<keyword evidence="19" id="KW-1185">Reference proteome</keyword>
<organism evidence="18 19">
    <name type="scientific">Philodulcilactobacillus myokoensis</name>
    <dbReference type="NCBI Taxonomy" id="2929573"/>
    <lineage>
        <taxon>Bacteria</taxon>
        <taxon>Bacillati</taxon>
        <taxon>Bacillota</taxon>
        <taxon>Bacilli</taxon>
        <taxon>Lactobacillales</taxon>
        <taxon>Lactobacillaceae</taxon>
        <taxon>Philodulcilactobacillus</taxon>
    </lineage>
</organism>
<evidence type="ECO:0000256" key="14">
    <source>
        <dbReference type="HAMAP-Rule" id="MF_00052"/>
    </source>
</evidence>
<evidence type="ECO:0000256" key="2">
    <source>
        <dbReference type="ARBA" id="ARBA00001946"/>
    </source>
</evidence>
<proteinExistence type="inferred from homology"/>
<evidence type="ECO:0000256" key="9">
    <source>
        <dbReference type="ARBA" id="ARBA00022722"/>
    </source>
</evidence>
<evidence type="ECO:0000256" key="4">
    <source>
        <dbReference type="ARBA" id="ARBA00004496"/>
    </source>
</evidence>
<evidence type="ECO:0000313" key="18">
    <source>
        <dbReference type="EMBL" id="GLB46875.1"/>
    </source>
</evidence>
<dbReference type="SUPFAM" id="SSF53098">
    <property type="entry name" value="Ribonuclease H-like"/>
    <property type="match status" value="1"/>
</dbReference>
<dbReference type="GO" id="GO:0006298">
    <property type="term" value="P:mismatch repair"/>
    <property type="evidence" value="ECO:0007669"/>
    <property type="project" value="TreeGrafter"/>
</dbReference>
<dbReference type="EMBL" id="BRPL01000002">
    <property type="protein sequence ID" value="GLB46875.1"/>
    <property type="molecule type" value="Genomic_DNA"/>
</dbReference>
<evidence type="ECO:0000256" key="15">
    <source>
        <dbReference type="PROSITE-ProRule" id="PRU01319"/>
    </source>
</evidence>
<evidence type="ECO:0000256" key="6">
    <source>
        <dbReference type="ARBA" id="ARBA00012180"/>
    </source>
</evidence>
<feature type="binding site" evidence="14 15">
    <location>
        <position position="75"/>
    </location>
    <ligand>
        <name>a divalent metal cation</name>
        <dbReference type="ChEBI" id="CHEBI:60240"/>
    </ligand>
</feature>
<dbReference type="InterPro" id="IPR036397">
    <property type="entry name" value="RNaseH_sf"/>
</dbReference>
<dbReference type="PANTHER" id="PTHR10954">
    <property type="entry name" value="RIBONUCLEASE H2 SUBUNIT A"/>
    <property type="match status" value="1"/>
</dbReference>
<evidence type="ECO:0000256" key="7">
    <source>
        <dbReference type="ARBA" id="ARBA00019179"/>
    </source>
</evidence>
<dbReference type="InterPro" id="IPR012337">
    <property type="entry name" value="RNaseH-like_sf"/>
</dbReference>
<dbReference type="GO" id="GO:0004523">
    <property type="term" value="F:RNA-DNA hybrid ribonuclease activity"/>
    <property type="evidence" value="ECO:0007669"/>
    <property type="project" value="UniProtKB-UniRule"/>
</dbReference>
<evidence type="ECO:0000256" key="5">
    <source>
        <dbReference type="ARBA" id="ARBA00007383"/>
    </source>
</evidence>
<evidence type="ECO:0000256" key="8">
    <source>
        <dbReference type="ARBA" id="ARBA00022490"/>
    </source>
</evidence>
<keyword evidence="12 14" id="KW-0378">Hydrolase</keyword>
<keyword evidence="11 14" id="KW-0255">Endonuclease</keyword>
<feature type="binding site" evidence="14 15">
    <location>
        <position position="76"/>
    </location>
    <ligand>
        <name>a divalent metal cation</name>
        <dbReference type="ChEBI" id="CHEBI:60240"/>
    </ligand>
</feature>
<reference evidence="18" key="1">
    <citation type="submission" date="2022-07" db="EMBL/GenBank/DDBJ databases">
        <authorList>
            <person name="Kouya T."/>
            <person name="Ishiyama Y."/>
        </authorList>
    </citation>
    <scope>NUCLEOTIDE SEQUENCE</scope>
    <source>
        <strain evidence="18">WR16-4</strain>
    </source>
</reference>
<dbReference type="GO" id="GO:0030145">
    <property type="term" value="F:manganese ion binding"/>
    <property type="evidence" value="ECO:0007669"/>
    <property type="project" value="UniProtKB-UniRule"/>
</dbReference>
<dbReference type="InterPro" id="IPR022898">
    <property type="entry name" value="RNase_HII"/>
</dbReference>
<dbReference type="Gene3D" id="3.30.420.10">
    <property type="entry name" value="Ribonuclease H-like superfamily/Ribonuclease H"/>
    <property type="match status" value="1"/>
</dbReference>
<evidence type="ECO:0000259" key="17">
    <source>
        <dbReference type="PROSITE" id="PS51975"/>
    </source>
</evidence>
<comment type="caution">
    <text evidence="18">The sequence shown here is derived from an EMBL/GenBank/DDBJ whole genome shotgun (WGS) entry which is preliminary data.</text>
</comment>
<comment type="function">
    <text evidence="3 14 16">Endonuclease that specifically degrades the RNA of RNA-DNA hybrids.</text>
</comment>
<dbReference type="HAMAP" id="MF_00052_B">
    <property type="entry name" value="RNase_HII_B"/>
    <property type="match status" value="1"/>
</dbReference>
<reference evidence="18" key="2">
    <citation type="journal article" date="2023" name="PLoS ONE">
        <title>Philodulcilactobacillus myokoensis gen. nov., sp. nov., a fructophilic, acidophilic, and agar-phobic lactic acid bacterium isolated from fermented vegetable extracts.</title>
        <authorList>
            <person name="Kouya T."/>
            <person name="Ishiyama Y."/>
            <person name="Ohashi S."/>
            <person name="Kumakubo R."/>
            <person name="Yamazaki T."/>
            <person name="Otaki T."/>
        </authorList>
    </citation>
    <scope>NUCLEOTIDE SEQUENCE</scope>
    <source>
        <strain evidence="18">WR16-4</strain>
    </source>
</reference>
<dbReference type="FunFam" id="3.30.420.10:FF:000006">
    <property type="entry name" value="Ribonuclease HII"/>
    <property type="match status" value="1"/>
</dbReference>
<name>A0A9W6B1M9_9LACO</name>
<gene>
    <name evidence="14 18" type="primary">rnhB</name>
    <name evidence="18" type="ORF">WR164_08540</name>
</gene>
<keyword evidence="13 14" id="KW-0464">Manganese</keyword>
<dbReference type="CDD" id="cd07182">
    <property type="entry name" value="RNase_HII_bacteria_HII_like"/>
    <property type="match status" value="1"/>
</dbReference>
<keyword evidence="10 14" id="KW-0479">Metal-binding</keyword>
<dbReference type="InterPro" id="IPR024567">
    <property type="entry name" value="RNase_HII/HIII_dom"/>
</dbReference>
<evidence type="ECO:0000256" key="3">
    <source>
        <dbReference type="ARBA" id="ARBA00004065"/>
    </source>
</evidence>
<dbReference type="NCBIfam" id="NF000595">
    <property type="entry name" value="PRK00015.1-3"/>
    <property type="match status" value="1"/>
</dbReference>
<comment type="catalytic activity">
    <reaction evidence="1 14 15 16">
        <text>Endonucleolytic cleavage to 5'-phosphomonoester.</text>
        <dbReference type="EC" id="3.1.26.4"/>
    </reaction>
</comment>
<dbReference type="EC" id="3.1.26.4" evidence="6 14"/>
<protein>
    <recommendedName>
        <fullName evidence="7 14">Ribonuclease HII</fullName>
        <shortName evidence="14">RNase HII</shortName>
        <ecNumber evidence="6 14">3.1.26.4</ecNumber>
    </recommendedName>
</protein>
<dbReference type="PROSITE" id="PS51975">
    <property type="entry name" value="RNASE_H_2"/>
    <property type="match status" value="1"/>
</dbReference>
<sequence>MTIKEIKTLFSTINQLSDDTFTKYQNDPRKGVQQVIKRRRNQILKMNQVKLEFKKRFKFEKHFWDEGKSNVAGVDEVGRGPLAGPVVTCAVILPHNFNLYQVNDSKQLSPKKRLKLAPLIKAKALDYKIAVSSNQLIDQVNIYQADLIAMKKSVEGLTITPNQLIVDAMKINSNIPQLSIVKGDARSISVAAASIIAKVYRDQLMCQYGKKYPEYDFQHNAGYGTKEHLDAIKKYGITPIHRKTFAPICNLLK</sequence>
<comment type="cofactor">
    <cofactor evidence="14 15">
        <name>Mn(2+)</name>
        <dbReference type="ChEBI" id="CHEBI:29035"/>
    </cofactor>
    <cofactor evidence="14 15">
        <name>Mg(2+)</name>
        <dbReference type="ChEBI" id="CHEBI:18420"/>
    </cofactor>
    <text evidence="14 15">Manganese or magnesium. Binds 1 divalent metal ion per monomer in the absence of substrate. May bind a second metal ion after substrate binding.</text>
</comment>
<comment type="subcellular location">
    <subcellularLocation>
        <location evidence="4 14">Cytoplasm</location>
    </subcellularLocation>
</comment>
<keyword evidence="8 14" id="KW-0963">Cytoplasm</keyword>
<dbReference type="PANTHER" id="PTHR10954:SF18">
    <property type="entry name" value="RIBONUCLEASE HII"/>
    <property type="match status" value="1"/>
</dbReference>
<dbReference type="AlphaFoldDB" id="A0A9W6B1M9"/>
<comment type="cofactor">
    <cofactor evidence="2">
        <name>Mg(2+)</name>
        <dbReference type="ChEBI" id="CHEBI:18420"/>
    </cofactor>
</comment>
<evidence type="ECO:0000256" key="12">
    <source>
        <dbReference type="ARBA" id="ARBA00022801"/>
    </source>
</evidence>